<dbReference type="PANTHER" id="PTHR30244">
    <property type="entry name" value="TRANSAMINASE"/>
    <property type="match status" value="1"/>
</dbReference>
<feature type="active site" description="Proton acceptor" evidence="1">
    <location>
        <position position="179"/>
    </location>
</feature>
<dbReference type="AlphaFoldDB" id="A0A1F4UQ54"/>
<name>A0A1F4UQ54_UNCKA</name>
<evidence type="ECO:0000256" key="3">
    <source>
        <dbReference type="RuleBase" id="RU004508"/>
    </source>
</evidence>
<dbReference type="Gene3D" id="3.90.1150.10">
    <property type="entry name" value="Aspartate Aminotransferase, domain 1"/>
    <property type="match status" value="1"/>
</dbReference>
<keyword evidence="2 3" id="KW-0663">Pyridoxal phosphate</keyword>
<dbReference type="InterPro" id="IPR000653">
    <property type="entry name" value="DegT/StrS_aminotransferase"/>
</dbReference>
<feature type="modified residue" description="N6-(pyridoxal phosphate)lysine" evidence="2">
    <location>
        <position position="179"/>
    </location>
</feature>
<evidence type="ECO:0008006" key="6">
    <source>
        <dbReference type="Google" id="ProtNLM"/>
    </source>
</evidence>
<dbReference type="Proteomes" id="UP000176608">
    <property type="component" value="Unassembled WGS sequence"/>
</dbReference>
<organism evidence="4 5">
    <name type="scientific">candidate division WWE3 bacterium RIFCSPHIGHO2_01_FULL_42_13</name>
    <dbReference type="NCBI Taxonomy" id="1802617"/>
    <lineage>
        <taxon>Bacteria</taxon>
        <taxon>Katanobacteria</taxon>
    </lineage>
</organism>
<evidence type="ECO:0000313" key="4">
    <source>
        <dbReference type="EMBL" id="OGC47046.1"/>
    </source>
</evidence>
<accession>A0A1F4UQ54</accession>
<reference evidence="4 5" key="1">
    <citation type="journal article" date="2016" name="Nat. Commun.">
        <title>Thousands of microbial genomes shed light on interconnected biogeochemical processes in an aquifer system.</title>
        <authorList>
            <person name="Anantharaman K."/>
            <person name="Brown C.T."/>
            <person name="Hug L.A."/>
            <person name="Sharon I."/>
            <person name="Castelle C.J."/>
            <person name="Probst A.J."/>
            <person name="Thomas B.C."/>
            <person name="Singh A."/>
            <person name="Wilkins M.J."/>
            <person name="Karaoz U."/>
            <person name="Brodie E.L."/>
            <person name="Williams K.H."/>
            <person name="Hubbard S.S."/>
            <person name="Banfield J.F."/>
        </authorList>
    </citation>
    <scope>NUCLEOTIDE SEQUENCE [LARGE SCALE GENOMIC DNA]</scope>
</reference>
<evidence type="ECO:0000256" key="1">
    <source>
        <dbReference type="PIRSR" id="PIRSR000390-1"/>
    </source>
</evidence>
<comment type="similarity">
    <text evidence="3">Belongs to the DegT/DnrJ/EryC1 family.</text>
</comment>
<protein>
    <recommendedName>
        <fullName evidence="6">Aminotransferase DegT</fullName>
    </recommendedName>
</protein>
<dbReference type="GO" id="GO:0030170">
    <property type="term" value="F:pyridoxal phosphate binding"/>
    <property type="evidence" value="ECO:0007669"/>
    <property type="project" value="TreeGrafter"/>
</dbReference>
<dbReference type="EMBL" id="MEVA01000017">
    <property type="protein sequence ID" value="OGC47046.1"/>
    <property type="molecule type" value="Genomic_DNA"/>
</dbReference>
<sequence length="367" mass="40014">MQLSKPVIGDDEKQAVLSVLDSGIVAQGPKVRELENAFAQYCGTEHAVALNSGTAAIHTALHAAEIGPGDSVITAPFTFIATANPILMQGGNIKFADIEPDTFNIDAQLLEGAYDPSVKAILPVDLYGQPCDYDAISNFAEQYELTVIEDACQSVGAEYKGRKTGSLGRIACFSLYATKNIMSAEGGVITTDSEEVAKDARSFRQHGMDMDGKYDYIQLGYNYRTTDILAAVALAQLAKTDRFNEARAANACRLAAGIRRIPGLVVPIVKPDRLSAFHQFTIRITEDFSVSREEFISRMSAKGITTAIYYPRPLHLYPHMARLGYNKGDFPIAEQAAKEVVSLPVHPTLTDSEIEYMIETIKDIAYA</sequence>
<dbReference type="STRING" id="1802617.A2886_03045"/>
<dbReference type="Gene3D" id="3.40.640.10">
    <property type="entry name" value="Type I PLP-dependent aspartate aminotransferase-like (Major domain)"/>
    <property type="match status" value="1"/>
</dbReference>
<dbReference type="InterPro" id="IPR015424">
    <property type="entry name" value="PyrdxlP-dep_Trfase"/>
</dbReference>
<dbReference type="Pfam" id="PF01041">
    <property type="entry name" value="DegT_DnrJ_EryC1"/>
    <property type="match status" value="1"/>
</dbReference>
<comment type="caution">
    <text evidence="4">The sequence shown here is derived from an EMBL/GenBank/DDBJ whole genome shotgun (WGS) entry which is preliminary data.</text>
</comment>
<gene>
    <name evidence="4" type="ORF">A2886_03045</name>
</gene>
<dbReference type="PIRSF" id="PIRSF000390">
    <property type="entry name" value="PLP_StrS"/>
    <property type="match status" value="1"/>
</dbReference>
<dbReference type="GO" id="GO:0000271">
    <property type="term" value="P:polysaccharide biosynthetic process"/>
    <property type="evidence" value="ECO:0007669"/>
    <property type="project" value="TreeGrafter"/>
</dbReference>
<dbReference type="InterPro" id="IPR015421">
    <property type="entry name" value="PyrdxlP-dep_Trfase_major"/>
</dbReference>
<proteinExistence type="inferred from homology"/>
<dbReference type="InterPro" id="IPR015422">
    <property type="entry name" value="PyrdxlP-dep_Trfase_small"/>
</dbReference>
<dbReference type="PANTHER" id="PTHR30244:SF34">
    <property type="entry name" value="DTDP-4-AMINO-4,6-DIDEOXYGALACTOSE TRANSAMINASE"/>
    <property type="match status" value="1"/>
</dbReference>
<evidence type="ECO:0000313" key="5">
    <source>
        <dbReference type="Proteomes" id="UP000176608"/>
    </source>
</evidence>
<dbReference type="GO" id="GO:0008483">
    <property type="term" value="F:transaminase activity"/>
    <property type="evidence" value="ECO:0007669"/>
    <property type="project" value="TreeGrafter"/>
</dbReference>
<dbReference type="CDD" id="cd00616">
    <property type="entry name" value="AHBA_syn"/>
    <property type="match status" value="1"/>
</dbReference>
<dbReference type="SUPFAM" id="SSF53383">
    <property type="entry name" value="PLP-dependent transferases"/>
    <property type="match status" value="1"/>
</dbReference>
<evidence type="ECO:0000256" key="2">
    <source>
        <dbReference type="PIRSR" id="PIRSR000390-2"/>
    </source>
</evidence>